<reference evidence="6 7" key="1">
    <citation type="submission" date="2020-04" db="EMBL/GenBank/DDBJ databases">
        <authorList>
            <person name="De Canck E."/>
        </authorList>
    </citation>
    <scope>NUCLEOTIDE SEQUENCE [LARGE SCALE GENOMIC DNA]</scope>
    <source>
        <strain evidence="6 7">LMG 28614</strain>
    </source>
</reference>
<dbReference type="InterPro" id="IPR000847">
    <property type="entry name" value="LysR_HTH_N"/>
</dbReference>
<name>A0A6S7BGV7_9BURK</name>
<dbReference type="EMBL" id="CADIKK010000026">
    <property type="protein sequence ID" value="CAB3799585.1"/>
    <property type="molecule type" value="Genomic_DNA"/>
</dbReference>
<dbReference type="PRINTS" id="PR00039">
    <property type="entry name" value="HTHLYSR"/>
</dbReference>
<keyword evidence="4" id="KW-0804">Transcription</keyword>
<evidence type="ECO:0000256" key="4">
    <source>
        <dbReference type="ARBA" id="ARBA00023163"/>
    </source>
</evidence>
<dbReference type="Proteomes" id="UP000494365">
    <property type="component" value="Unassembled WGS sequence"/>
</dbReference>
<dbReference type="GO" id="GO:0003700">
    <property type="term" value="F:DNA-binding transcription factor activity"/>
    <property type="evidence" value="ECO:0007669"/>
    <property type="project" value="InterPro"/>
</dbReference>
<dbReference type="SUPFAM" id="SSF53850">
    <property type="entry name" value="Periplasmic binding protein-like II"/>
    <property type="match status" value="1"/>
</dbReference>
<dbReference type="InterPro" id="IPR005119">
    <property type="entry name" value="LysR_subst-bd"/>
</dbReference>
<gene>
    <name evidence="6" type="primary">dmlR_25</name>
    <name evidence="6" type="ORF">LMG28614_05000</name>
</gene>
<feature type="domain" description="HTH lysR-type" evidence="5">
    <location>
        <begin position="1"/>
        <end position="59"/>
    </location>
</feature>
<dbReference type="CDD" id="cd08422">
    <property type="entry name" value="PBP2_CrgA_like"/>
    <property type="match status" value="1"/>
</dbReference>
<dbReference type="InterPro" id="IPR058163">
    <property type="entry name" value="LysR-type_TF_proteobact-type"/>
</dbReference>
<dbReference type="GO" id="GO:0003677">
    <property type="term" value="F:DNA binding"/>
    <property type="evidence" value="ECO:0007669"/>
    <property type="project" value="UniProtKB-KW"/>
</dbReference>
<evidence type="ECO:0000256" key="2">
    <source>
        <dbReference type="ARBA" id="ARBA00023015"/>
    </source>
</evidence>
<keyword evidence="3" id="KW-0238">DNA-binding</keyword>
<dbReference type="InterPro" id="IPR036390">
    <property type="entry name" value="WH_DNA-bd_sf"/>
</dbReference>
<dbReference type="AlphaFoldDB" id="A0A6S7BGV7"/>
<evidence type="ECO:0000313" key="7">
    <source>
        <dbReference type="Proteomes" id="UP000494365"/>
    </source>
</evidence>
<sequence length="294" mass="32149">MDRLAAIEIFIRVVDTGSFSATARHYEVGQPAVSKAIAQLEEWLGVKLLLRSTRALTPTEAGQNFYLRAKRAVEEADEAVLAARGSASGLSGKLRVSAAVCFARLHIVPRLPAFLEEHPDLELELVLDDRTIDLVNEGIDIALRMGALPDSSMTARKIAEARRRVIATPEYFERHGTPREPADLLAHRAVIYTRDGGGEDYKFRKDTAEISIKMQGRVKITATEGVRAAVIAGIGLSVVSEWAFTPELKSGVVMSAMDDWELPPVNLSAVYPTGRLASTKAREFTAFVEQCVTS</sequence>
<dbReference type="FunFam" id="1.10.10.10:FF:000001">
    <property type="entry name" value="LysR family transcriptional regulator"/>
    <property type="match status" value="1"/>
</dbReference>
<dbReference type="Pfam" id="PF00126">
    <property type="entry name" value="HTH_1"/>
    <property type="match status" value="1"/>
</dbReference>
<dbReference type="Gene3D" id="3.40.190.290">
    <property type="match status" value="1"/>
</dbReference>
<dbReference type="PANTHER" id="PTHR30537">
    <property type="entry name" value="HTH-TYPE TRANSCRIPTIONAL REGULATOR"/>
    <property type="match status" value="1"/>
</dbReference>
<evidence type="ECO:0000313" key="6">
    <source>
        <dbReference type="EMBL" id="CAB3799585.1"/>
    </source>
</evidence>
<keyword evidence="7" id="KW-1185">Reference proteome</keyword>
<comment type="similarity">
    <text evidence="1">Belongs to the LysR transcriptional regulatory family.</text>
</comment>
<dbReference type="PANTHER" id="PTHR30537:SF5">
    <property type="entry name" value="HTH-TYPE TRANSCRIPTIONAL ACTIVATOR TTDR-RELATED"/>
    <property type="match status" value="1"/>
</dbReference>
<evidence type="ECO:0000256" key="3">
    <source>
        <dbReference type="ARBA" id="ARBA00023125"/>
    </source>
</evidence>
<evidence type="ECO:0000256" key="1">
    <source>
        <dbReference type="ARBA" id="ARBA00009437"/>
    </source>
</evidence>
<organism evidence="6 7">
    <name type="scientific">Paraburkholderia ultramafica</name>
    <dbReference type="NCBI Taxonomy" id="1544867"/>
    <lineage>
        <taxon>Bacteria</taxon>
        <taxon>Pseudomonadati</taxon>
        <taxon>Pseudomonadota</taxon>
        <taxon>Betaproteobacteria</taxon>
        <taxon>Burkholderiales</taxon>
        <taxon>Burkholderiaceae</taxon>
        <taxon>Paraburkholderia</taxon>
    </lineage>
</organism>
<accession>A0A6S7BGV7</accession>
<keyword evidence="2" id="KW-0805">Transcription regulation</keyword>
<protein>
    <submittedName>
        <fullName evidence="6">HTH-type transcriptional regulator DmlR</fullName>
    </submittedName>
</protein>
<dbReference type="SUPFAM" id="SSF46785">
    <property type="entry name" value="Winged helix' DNA-binding domain"/>
    <property type="match status" value="1"/>
</dbReference>
<dbReference type="RefSeq" id="WP_175152087.1">
    <property type="nucleotide sequence ID" value="NZ_CADIKK010000026.1"/>
</dbReference>
<evidence type="ECO:0000259" key="5">
    <source>
        <dbReference type="PROSITE" id="PS50931"/>
    </source>
</evidence>
<dbReference type="PROSITE" id="PS50931">
    <property type="entry name" value="HTH_LYSR"/>
    <property type="match status" value="1"/>
</dbReference>
<dbReference type="Pfam" id="PF03466">
    <property type="entry name" value="LysR_substrate"/>
    <property type="match status" value="1"/>
</dbReference>
<dbReference type="InterPro" id="IPR036388">
    <property type="entry name" value="WH-like_DNA-bd_sf"/>
</dbReference>
<proteinExistence type="inferred from homology"/>
<dbReference type="Gene3D" id="1.10.10.10">
    <property type="entry name" value="Winged helix-like DNA-binding domain superfamily/Winged helix DNA-binding domain"/>
    <property type="match status" value="1"/>
</dbReference>